<feature type="domain" description="C2H2-type" evidence="11">
    <location>
        <begin position="362"/>
        <end position="390"/>
    </location>
</feature>
<dbReference type="RefSeq" id="XP_030850391.1">
    <property type="nucleotide sequence ID" value="XM_030994531.1"/>
</dbReference>
<feature type="domain" description="C2H2-type" evidence="11">
    <location>
        <begin position="480"/>
        <end position="503"/>
    </location>
</feature>
<evidence type="ECO:0000256" key="8">
    <source>
        <dbReference type="ARBA" id="ARBA00023242"/>
    </source>
</evidence>
<feature type="compositionally biased region" description="Low complexity" evidence="10">
    <location>
        <begin position="180"/>
        <end position="191"/>
    </location>
</feature>
<dbReference type="Proteomes" id="UP000007110">
    <property type="component" value="Unassembled WGS sequence"/>
</dbReference>
<evidence type="ECO:0000256" key="2">
    <source>
        <dbReference type="ARBA" id="ARBA00022723"/>
    </source>
</evidence>
<dbReference type="PROSITE" id="PS50157">
    <property type="entry name" value="ZINC_FINGER_C2H2_2"/>
    <property type="match status" value="11"/>
</dbReference>
<keyword evidence="8" id="KW-0539">Nucleus</keyword>
<feature type="region of interest" description="Disordered" evidence="10">
    <location>
        <begin position="91"/>
        <end position="168"/>
    </location>
</feature>
<dbReference type="GO" id="GO:0008270">
    <property type="term" value="F:zinc ion binding"/>
    <property type="evidence" value="ECO:0007669"/>
    <property type="project" value="UniProtKB-KW"/>
</dbReference>
<dbReference type="InterPro" id="IPR013087">
    <property type="entry name" value="Znf_C2H2_type"/>
</dbReference>
<dbReference type="PANTHER" id="PTHR24399">
    <property type="entry name" value="ZINC FINGER AND BTB DOMAIN-CONTAINING"/>
    <property type="match status" value="1"/>
</dbReference>
<dbReference type="AlphaFoldDB" id="A0A7M7PF57"/>
<dbReference type="PROSITE" id="PS00028">
    <property type="entry name" value="ZINC_FINGER_C2H2_1"/>
    <property type="match status" value="10"/>
</dbReference>
<evidence type="ECO:0000313" key="14">
    <source>
        <dbReference type="Proteomes" id="UP000007110"/>
    </source>
</evidence>
<feature type="domain" description="C2H2-type" evidence="11">
    <location>
        <begin position="424"/>
        <end position="446"/>
    </location>
</feature>
<dbReference type="SUPFAM" id="SSF57667">
    <property type="entry name" value="beta-beta-alpha zinc fingers"/>
    <property type="match status" value="6"/>
</dbReference>
<organism evidence="13 14">
    <name type="scientific">Strongylocentrotus purpuratus</name>
    <name type="common">Purple sea urchin</name>
    <dbReference type="NCBI Taxonomy" id="7668"/>
    <lineage>
        <taxon>Eukaryota</taxon>
        <taxon>Metazoa</taxon>
        <taxon>Echinodermata</taxon>
        <taxon>Eleutherozoa</taxon>
        <taxon>Echinozoa</taxon>
        <taxon>Echinoidea</taxon>
        <taxon>Euechinoidea</taxon>
        <taxon>Echinacea</taxon>
        <taxon>Camarodonta</taxon>
        <taxon>Echinidea</taxon>
        <taxon>Strongylocentrotidae</taxon>
        <taxon>Strongylocentrotus</taxon>
    </lineage>
</organism>
<dbReference type="SMART" id="SM00355">
    <property type="entry name" value="ZnF_C2H2"/>
    <property type="match status" value="11"/>
</dbReference>
<comment type="subcellular location">
    <subcellularLocation>
        <location evidence="1">Nucleus</location>
    </subcellularLocation>
</comment>
<evidence type="ECO:0000256" key="1">
    <source>
        <dbReference type="ARBA" id="ARBA00004123"/>
    </source>
</evidence>
<evidence type="ECO:0000256" key="3">
    <source>
        <dbReference type="ARBA" id="ARBA00022737"/>
    </source>
</evidence>
<dbReference type="GO" id="GO:0005694">
    <property type="term" value="C:chromosome"/>
    <property type="evidence" value="ECO:0000318"/>
    <property type="project" value="GO_Central"/>
</dbReference>
<dbReference type="OMA" id="REVHGWR"/>
<keyword evidence="5" id="KW-0862">Zinc</keyword>
<feature type="domain" description="C2H2-type" evidence="11">
    <location>
        <begin position="649"/>
        <end position="676"/>
    </location>
</feature>
<dbReference type="InterPro" id="IPR001214">
    <property type="entry name" value="SET_dom"/>
</dbReference>
<reference evidence="14" key="1">
    <citation type="submission" date="2015-02" db="EMBL/GenBank/DDBJ databases">
        <title>Genome sequencing for Strongylocentrotus purpuratus.</title>
        <authorList>
            <person name="Murali S."/>
            <person name="Liu Y."/>
            <person name="Vee V."/>
            <person name="English A."/>
            <person name="Wang M."/>
            <person name="Skinner E."/>
            <person name="Han Y."/>
            <person name="Muzny D.M."/>
            <person name="Worley K.C."/>
            <person name="Gibbs R.A."/>
        </authorList>
    </citation>
    <scope>NUCLEOTIDE SEQUENCE</scope>
</reference>
<dbReference type="Pfam" id="PF13894">
    <property type="entry name" value="zf-C2H2_4"/>
    <property type="match status" value="1"/>
</dbReference>
<feature type="domain" description="C2H2-type" evidence="11">
    <location>
        <begin position="707"/>
        <end position="734"/>
    </location>
</feature>
<evidence type="ECO:0000259" key="12">
    <source>
        <dbReference type="PROSITE" id="PS50280"/>
    </source>
</evidence>
<feature type="region of interest" description="Disordered" evidence="10">
    <location>
        <begin position="180"/>
        <end position="199"/>
    </location>
</feature>
<dbReference type="GO" id="GO:0006357">
    <property type="term" value="P:regulation of transcription by RNA polymerase II"/>
    <property type="evidence" value="ECO:0000318"/>
    <property type="project" value="GO_Central"/>
</dbReference>
<dbReference type="Pfam" id="PF13912">
    <property type="entry name" value="zf-C2H2_6"/>
    <property type="match status" value="1"/>
</dbReference>
<dbReference type="FunFam" id="3.30.160.60:FF:000176">
    <property type="entry name" value="zinc finger protein 70"/>
    <property type="match status" value="1"/>
</dbReference>
<feature type="domain" description="C2H2-type" evidence="11">
    <location>
        <begin position="592"/>
        <end position="620"/>
    </location>
</feature>
<protein>
    <submittedName>
        <fullName evidence="13">Uncharacterized protein</fullName>
    </submittedName>
</protein>
<dbReference type="PANTHER" id="PTHR24399:SF23">
    <property type="entry name" value="C2H2-TYPE DOMAIN-CONTAINING PROTEIN"/>
    <property type="match status" value="1"/>
</dbReference>
<keyword evidence="4 9" id="KW-0863">Zinc-finger</keyword>
<dbReference type="GO" id="GO:0005634">
    <property type="term" value="C:nucleus"/>
    <property type="evidence" value="ECO:0007669"/>
    <property type="project" value="UniProtKB-SubCell"/>
</dbReference>
<dbReference type="GeneID" id="753978"/>
<feature type="compositionally biased region" description="Polar residues" evidence="10">
    <location>
        <begin position="156"/>
        <end position="168"/>
    </location>
</feature>
<keyword evidence="3" id="KW-0677">Repeat</keyword>
<proteinExistence type="predicted"/>
<dbReference type="Pfam" id="PF21549">
    <property type="entry name" value="PRDM2_PR"/>
    <property type="match status" value="1"/>
</dbReference>
<sequence>MDYRYVDQQGSHRTGSHEDQQGGLTHHQQHVQHLPHFSHQHSLQPPPHQHMHHVSQPVFVAAPHGSREVAYNSRRQSGQDLQSILEVAGLVPVRPPPPAHLSQHPNQPDQQRQQQADTRPMQLIPDGQLQRDYSSNPPPSLQQQQEDYQRDYGSHHQLQSSGVGSSRQDASGIVEIVDQPQQTSQETQQNNEDSDLEPPPSIILREKQRLGPLPPASSPPKLQDLVYCFAENDKKKVIGVKAEKTFEKGYEFGSFLGALVDEAAGCVEESSWELCLQGKILYYVDGKYKRNENWLLHVQCARNLEEQNIEAVQRYGYIHFQTIKVIEPGTELRVFYSKEYAKHAGFKVKLNDLCYKKETDNFQCKECQCFYKSAKRMMRHMKLAHDREHTGEIRPLFTWEVKKKLTEIRQATATHHIRSADNRFICVTCGKDFPTGGRLTAHETFHDYAGGMYVCDHCGEACENAQILTKHILKHQARPFRCEVCSKIFTSKNNLRRHEREMHGWNSNKFCCQNCKQEFEDLAEFKRHQCKDTSKAMRKEDGIKNDKTAAADKVTDEDGKEKVSDKPAEAASAFPVDMLGKRFSYFDRPRPYKCRHCGMKFRQYNQRKYHEQEAHEGKGTYQCPQCSQRFATRCNLDAHLKKHNPVRPFQCELCPRTFASASALTNHQGEHTGLKPYKCTVCSRGFRTQKLMGKHRTRMHGKREKRFSCSYCDKRFMERSSWRNHERRHKGIRPYVCLVCGKGFSSKDSMVVHQRVHTGEMPFKCEKCGKQFRNNHNLTAHLLHHTAEGH</sequence>
<dbReference type="InterPro" id="IPR036236">
    <property type="entry name" value="Znf_C2H2_sf"/>
</dbReference>
<evidence type="ECO:0000313" key="13">
    <source>
        <dbReference type="EnsemblMetazoa" id="XP_030850391"/>
    </source>
</evidence>
<name>A0A7M7PF57_STRPU</name>
<dbReference type="EnsemblMetazoa" id="XM_030994531">
    <property type="protein sequence ID" value="XP_030850391"/>
    <property type="gene ID" value="LOC753978"/>
</dbReference>
<accession>A0A7M7PF57</accession>
<evidence type="ECO:0000256" key="5">
    <source>
        <dbReference type="ARBA" id="ARBA00022833"/>
    </source>
</evidence>
<evidence type="ECO:0000256" key="7">
    <source>
        <dbReference type="ARBA" id="ARBA00023163"/>
    </source>
</evidence>
<keyword evidence="7" id="KW-0804">Transcription</keyword>
<keyword evidence="2" id="KW-0479">Metal-binding</keyword>
<feature type="domain" description="C2H2-type" evidence="11">
    <location>
        <begin position="677"/>
        <end position="705"/>
    </location>
</feature>
<dbReference type="PROSITE" id="PS50280">
    <property type="entry name" value="SET"/>
    <property type="match status" value="1"/>
</dbReference>
<feature type="domain" description="C2H2-type" evidence="11">
    <location>
        <begin position="763"/>
        <end position="790"/>
    </location>
</feature>
<feature type="domain" description="C2H2-type" evidence="11">
    <location>
        <begin position="735"/>
        <end position="762"/>
    </location>
</feature>
<evidence type="ECO:0000256" key="10">
    <source>
        <dbReference type="SAM" id="MobiDB-lite"/>
    </source>
</evidence>
<feature type="domain" description="C2H2-type" evidence="11">
    <location>
        <begin position="621"/>
        <end position="648"/>
    </location>
</feature>
<dbReference type="KEGG" id="spu:753978"/>
<evidence type="ECO:0000256" key="4">
    <source>
        <dbReference type="ARBA" id="ARBA00022771"/>
    </source>
</evidence>
<keyword evidence="6" id="KW-0805">Transcription regulation</keyword>
<dbReference type="FunFam" id="3.30.160.60:FF:000065">
    <property type="entry name" value="B-cell CLL/lymphoma 6, member B"/>
    <property type="match status" value="1"/>
</dbReference>
<feature type="domain" description="SET" evidence="12">
    <location>
        <begin position="220"/>
        <end position="337"/>
    </location>
</feature>
<dbReference type="InterPro" id="IPR046341">
    <property type="entry name" value="SET_dom_sf"/>
</dbReference>
<evidence type="ECO:0000256" key="9">
    <source>
        <dbReference type="PROSITE-ProRule" id="PRU00042"/>
    </source>
</evidence>
<evidence type="ECO:0000259" key="11">
    <source>
        <dbReference type="PROSITE" id="PS50157"/>
    </source>
</evidence>
<dbReference type="InParanoid" id="A0A7M7PF57"/>
<dbReference type="Gene3D" id="3.30.160.60">
    <property type="entry name" value="Classic Zinc Finger"/>
    <property type="match status" value="7"/>
</dbReference>
<reference evidence="13" key="2">
    <citation type="submission" date="2021-01" db="UniProtKB">
        <authorList>
            <consortium name="EnsemblMetazoa"/>
        </authorList>
    </citation>
    <scope>IDENTIFICATION</scope>
</reference>
<dbReference type="Gene3D" id="2.170.270.10">
    <property type="entry name" value="SET domain"/>
    <property type="match status" value="1"/>
</dbReference>
<dbReference type="FunFam" id="3.30.160.60:FF:000478">
    <property type="entry name" value="Zinc finger protein 133"/>
    <property type="match status" value="1"/>
</dbReference>
<feature type="region of interest" description="Disordered" evidence="10">
    <location>
        <begin position="1"/>
        <end position="52"/>
    </location>
</feature>
<evidence type="ECO:0000256" key="6">
    <source>
        <dbReference type="ARBA" id="ARBA00023015"/>
    </source>
</evidence>
<feature type="domain" description="C2H2-type" evidence="11">
    <location>
        <begin position="453"/>
        <end position="480"/>
    </location>
</feature>
<keyword evidence="14" id="KW-1185">Reference proteome</keyword>
<feature type="compositionally biased region" description="Low complexity" evidence="10">
    <location>
        <begin position="103"/>
        <end position="122"/>
    </location>
</feature>
<dbReference type="Pfam" id="PF00096">
    <property type="entry name" value="zf-C2H2"/>
    <property type="match status" value="5"/>
</dbReference>
<feature type="region of interest" description="Disordered" evidence="10">
    <location>
        <begin position="541"/>
        <end position="567"/>
    </location>
</feature>
<dbReference type="GO" id="GO:0043035">
    <property type="term" value="F:chromatin insulator sequence binding"/>
    <property type="evidence" value="ECO:0000318"/>
    <property type="project" value="GO_Central"/>
</dbReference>
<dbReference type="OrthoDB" id="8117402at2759"/>